<organism evidence="2 3">
    <name type="scientific">Aquimarina spongiae</name>
    <dbReference type="NCBI Taxonomy" id="570521"/>
    <lineage>
        <taxon>Bacteria</taxon>
        <taxon>Pseudomonadati</taxon>
        <taxon>Bacteroidota</taxon>
        <taxon>Flavobacteriia</taxon>
        <taxon>Flavobacteriales</taxon>
        <taxon>Flavobacteriaceae</taxon>
        <taxon>Aquimarina</taxon>
    </lineage>
</organism>
<dbReference type="InterPro" id="IPR024079">
    <property type="entry name" value="MetalloPept_cat_dom_sf"/>
</dbReference>
<dbReference type="RefSeq" id="WP_425290170.1">
    <property type="nucleotide sequence ID" value="NZ_FQYP01000009.1"/>
</dbReference>
<feature type="compositionally biased region" description="Polar residues" evidence="1">
    <location>
        <begin position="846"/>
        <end position="859"/>
    </location>
</feature>
<dbReference type="EMBL" id="FQYP01000009">
    <property type="protein sequence ID" value="SHJ44655.1"/>
    <property type="molecule type" value="Genomic_DNA"/>
</dbReference>
<protein>
    <submittedName>
        <fullName evidence="2">RHS repeat-associated core domain-containing protein</fullName>
    </submittedName>
</protein>
<accession>A0A1M6JD51</accession>
<dbReference type="Gene3D" id="2.180.10.10">
    <property type="entry name" value="RHS repeat-associated core"/>
    <property type="match status" value="1"/>
</dbReference>
<evidence type="ECO:0000313" key="3">
    <source>
        <dbReference type="Proteomes" id="UP000184432"/>
    </source>
</evidence>
<sequence>FGNLSYVLPPKVTVANGVSQSELAELCYQYKYDYRNRLVEKKIPGKGWEYIVYNKLDQPVMTQDANLRSKNQWLFTKYDRHGRVAYTGLIGNSSGRIPMQESADNTVVYTQHESKQSSAQTIAGTTIYYSNNAIPQGIAEIHTINYYDDYNFDRHGMDKPATVYGVTTTDQVRSLPTGTKVRVLDTNNWITTVTAYDNKGRAIWIGNRNHYLSTIDKTSMKLDFTGRVEETTTSHVKNGSTPLITVDTFTYDHTGRLLTQTQKINDQDVELIVNNTYDELGQLVSKKVGGTSTTLSTQGTLSGAEGLQQVDYTYNIRGWLKTINDPNNLGDDLFAFGINYNTTTENLYASKLYNGNISETIWRTANDNTKRAYGYRYDALNRFVAATDNDNKYVVSSITYDKMGNIESLARNGWQNSASYGNMDVLAYDYDSGNKLIKVTDAGNKDYGFKDGTNTNDDFEYDANGNMIIDRNKGISSITYNYLNLPETVSISNSEGTGTIAYIYDATGAKQKKIVTEGSSITTEYAGNYVYKNGNLEFFNHPEGYIEKEADGYKYVYQFKDHLDNIRLSYKDANKDGAITQDEIVQEKNYYPFGLEHKGYNNTIVGQKYNYKQYQSQEFTEDLGLNTHEWKYRVSDPAIGRFWQIDPLAEDYVYNGTYNFAENRVIDGNELEGLEWTRFENPDGSTHYSVHYKVLNSTTQDSKYEMSSKEVKQNAELIKSQTESSFSGKDADGNNVTVSATYEIVDSVEDGDFYVDFVDKVGIKGIPSENTPIAFRLAEGKVDEIGNSESNRIQISSFMNTSEEDFATTGAHELGHTVGLSHQNDESNTRNPNPVIESMGRDNLMRSPQSSDKITPQQRSHMRQFIPRARTVSTIKPLGIVN</sequence>
<feature type="region of interest" description="Disordered" evidence="1">
    <location>
        <begin position="819"/>
        <end position="861"/>
    </location>
</feature>
<evidence type="ECO:0000256" key="1">
    <source>
        <dbReference type="SAM" id="MobiDB-lite"/>
    </source>
</evidence>
<proteinExistence type="predicted"/>
<dbReference type="PROSITE" id="PS00018">
    <property type="entry name" value="EF_HAND_1"/>
    <property type="match status" value="1"/>
</dbReference>
<name>A0A1M6JD51_9FLAO</name>
<keyword evidence="3" id="KW-1185">Reference proteome</keyword>
<dbReference type="AlphaFoldDB" id="A0A1M6JD51"/>
<dbReference type="SUPFAM" id="SSF55486">
    <property type="entry name" value="Metalloproteases ('zincins'), catalytic domain"/>
    <property type="match status" value="1"/>
</dbReference>
<dbReference type="STRING" id="570521.SAMN04488508_1091"/>
<dbReference type="Proteomes" id="UP000184432">
    <property type="component" value="Unassembled WGS sequence"/>
</dbReference>
<dbReference type="InterPro" id="IPR018247">
    <property type="entry name" value="EF_Hand_1_Ca_BS"/>
</dbReference>
<evidence type="ECO:0000313" key="2">
    <source>
        <dbReference type="EMBL" id="SHJ44655.1"/>
    </source>
</evidence>
<feature type="non-terminal residue" evidence="2">
    <location>
        <position position="1"/>
    </location>
</feature>
<dbReference type="GO" id="GO:0008237">
    <property type="term" value="F:metallopeptidase activity"/>
    <property type="evidence" value="ECO:0007669"/>
    <property type="project" value="InterPro"/>
</dbReference>
<reference evidence="3" key="1">
    <citation type="submission" date="2016-11" db="EMBL/GenBank/DDBJ databases">
        <authorList>
            <person name="Varghese N."/>
            <person name="Submissions S."/>
        </authorList>
    </citation>
    <scope>NUCLEOTIDE SEQUENCE [LARGE SCALE GENOMIC DNA]</scope>
    <source>
        <strain evidence="3">DSM 22623</strain>
    </source>
</reference>
<dbReference type="Gene3D" id="3.40.390.10">
    <property type="entry name" value="Collagenase (Catalytic Domain)"/>
    <property type="match status" value="1"/>
</dbReference>
<gene>
    <name evidence="2" type="ORF">SAMN04488508_1091</name>
</gene>